<keyword evidence="9 13" id="KW-0067">ATP-binding</keyword>
<evidence type="ECO:0000256" key="8">
    <source>
        <dbReference type="ARBA" id="ARBA00022755"/>
    </source>
</evidence>
<keyword evidence="17" id="KW-1185">Reference proteome</keyword>
<evidence type="ECO:0000256" key="6">
    <source>
        <dbReference type="ARBA" id="ARBA00022741"/>
    </source>
</evidence>
<evidence type="ECO:0000256" key="2">
    <source>
        <dbReference type="ARBA" id="ARBA00005153"/>
    </source>
</evidence>
<dbReference type="Gene3D" id="3.40.50.620">
    <property type="entry name" value="HUPs"/>
    <property type="match status" value="1"/>
</dbReference>
<keyword evidence="5 12" id="KW-0812">Transmembrane</keyword>
<dbReference type="SUPFAM" id="SSF103506">
    <property type="entry name" value="Mitochondrial carrier"/>
    <property type="match status" value="1"/>
</dbReference>
<evidence type="ECO:0000256" key="1">
    <source>
        <dbReference type="ARBA" id="ARBA00004141"/>
    </source>
</evidence>
<dbReference type="CDD" id="cd01997">
    <property type="entry name" value="GMP_synthase_C"/>
    <property type="match status" value="1"/>
</dbReference>
<dbReference type="AlphaFoldDB" id="A0A5N6L9M3"/>
<reference evidence="16 17" key="1">
    <citation type="submission" date="2019-05" db="EMBL/GenBank/DDBJ databases">
        <title>Mikania micrantha, genome provides insights into the molecular mechanism of rapid growth.</title>
        <authorList>
            <person name="Liu B."/>
        </authorList>
    </citation>
    <scope>NUCLEOTIDE SEQUENCE [LARGE SCALE GENOMIC DNA]</scope>
    <source>
        <strain evidence="16">NLD-2019</strain>
        <tissue evidence="16">Leaf</tissue>
    </source>
</reference>
<evidence type="ECO:0000256" key="14">
    <source>
        <dbReference type="SAM" id="MobiDB-lite"/>
    </source>
</evidence>
<dbReference type="InterPro" id="IPR029062">
    <property type="entry name" value="Class_I_gatase-like"/>
</dbReference>
<keyword evidence="11 12" id="KW-0472">Membrane</keyword>
<dbReference type="Pfam" id="PF00117">
    <property type="entry name" value="GATase"/>
    <property type="match status" value="1"/>
</dbReference>
<dbReference type="GO" id="GO:0005524">
    <property type="term" value="F:ATP binding"/>
    <property type="evidence" value="ECO:0007669"/>
    <property type="project" value="UniProtKB-UniRule"/>
</dbReference>
<dbReference type="SUPFAM" id="SSF52317">
    <property type="entry name" value="Class I glutamine amidotransferase-like"/>
    <property type="match status" value="1"/>
</dbReference>
<evidence type="ECO:0000313" key="17">
    <source>
        <dbReference type="Proteomes" id="UP000326396"/>
    </source>
</evidence>
<dbReference type="InterPro" id="IPR025777">
    <property type="entry name" value="GMPS_ATP_PPase_dom"/>
</dbReference>
<dbReference type="Gene3D" id="1.50.40.10">
    <property type="entry name" value="Mitochondrial carrier domain"/>
    <property type="match status" value="2"/>
</dbReference>
<evidence type="ECO:0000259" key="15">
    <source>
        <dbReference type="PROSITE" id="PS51553"/>
    </source>
</evidence>
<dbReference type="InterPro" id="IPR014729">
    <property type="entry name" value="Rossmann-like_a/b/a_fold"/>
</dbReference>
<feature type="region of interest" description="Disordered" evidence="14">
    <location>
        <begin position="800"/>
        <end position="839"/>
    </location>
</feature>
<dbReference type="Pfam" id="PF00153">
    <property type="entry name" value="Mito_carr"/>
    <property type="match status" value="3"/>
</dbReference>
<sequence length="1154" mass="127593">MEAQAVKSNLVLILDYGSQYTHLITRRIRSLSVFSLCISGTSSLKSITELNPSVIILSGGPHSVHATGAPCFPDGFVDYVEENGIFVLGICYGLQLIVQKLGGEVAIGDKQEYGRMVIEVVKDSGGLFRGKKVGDMQVVWMSHGDEAVKLPVGFEVVARSEQGGIAVVEIREGAGWKMEDVMEEEIKAIKSMVGPDDHVICALSGGVDSTVAATLVHKAIGDRLHCIFVDNGLLRYKEQERVMGTFERDLHLPVTCVDASVQFLGELKGVTDPEKKRKIIGKEFILIFDAFAHDLEKKLGKKPTYLVQGTLYPDVIESCPPPGSGRTHSHTIKSHHNVGGLPKDMKLKLIEPLKLLFKDEVRELGRILDVPVAFLKRHPFPGPGLAVRIPGDVTQGNALDVLRQVDEIFIQAIKDAGIYDEIWQAFAVFLPIKTTGVQGDQRTHSNAVALRAVTSQDGMTADWYYFEHKFLDDVSRKICNSVRGVIRLAFARYRDLRRIYKCFGAYDMLKQRNSAKHNKDSIIPEITHLDFMQQVAKKQEKTGINCVLPSTELMNHIENKQQKVVQENECKNILLYASIFIAIQTFLNCFTLMARGAHSCRNNKPTINYKYNPHGGATFDLVDVTQEDYVPCSHNTKKPANQAEARSSMLSTAHVISGVGQLWDFATSSLPVLRHRTTSGQNTEILQKENTFYYPAEGNIIASISSEGQNVLVNLEGNIHVSPTVNAQKDLDYIHVTNKVGCFSKSHIYHYLLRCMQADSCKTILSSNEKRVSSVPNELQHIYGWMNTLQILKSAYNDGETNSVENSDPDNAATPDNDMTAKNNACYNGLSENQESSSNENMINRNTEVMSLRSDDLQQDFQHEKENNLFEMKEGQKNKFPHLDNSVVQIFSSPLYKSQYGLAKQEHAFAGAFAGTFVSLCLHPIDTVKTVVQSCHTDQRSIPHISKSIISERGLLGLYRGIASNIASSAPISAIYTFSYESVKAALLPLFAKEHHSLAHCVAGGCASVATSFVFTPSERIKQQMQVSSRYHSCWNALLGIVGKGGFLSLYNGWGAVLCRNVPHSIIKFYTYESLKNVLPNSSEAHGQLTITSTLLCGGLAGSTAALFTTPFDVVKTRLQTQFFGTDESLPRRLGASPSQRLCTCPHPTLPMAS</sequence>
<evidence type="ECO:0000313" key="16">
    <source>
        <dbReference type="EMBL" id="KAC9780749.1"/>
    </source>
</evidence>
<evidence type="ECO:0000256" key="13">
    <source>
        <dbReference type="PROSITE-ProRule" id="PRU00886"/>
    </source>
</evidence>
<organism evidence="16 17">
    <name type="scientific">Mikania micrantha</name>
    <name type="common">bitter vine</name>
    <dbReference type="NCBI Taxonomy" id="192012"/>
    <lineage>
        <taxon>Eukaryota</taxon>
        <taxon>Viridiplantae</taxon>
        <taxon>Streptophyta</taxon>
        <taxon>Embryophyta</taxon>
        <taxon>Tracheophyta</taxon>
        <taxon>Spermatophyta</taxon>
        <taxon>Magnoliopsida</taxon>
        <taxon>eudicotyledons</taxon>
        <taxon>Gunneridae</taxon>
        <taxon>Pentapetalae</taxon>
        <taxon>asterids</taxon>
        <taxon>campanulids</taxon>
        <taxon>Asterales</taxon>
        <taxon>Asteraceae</taxon>
        <taxon>Asteroideae</taxon>
        <taxon>Heliantheae alliance</taxon>
        <taxon>Eupatorieae</taxon>
        <taxon>Mikania</taxon>
    </lineage>
</organism>
<protein>
    <recommendedName>
        <fullName evidence="3">GMP synthase (glutamine-hydrolyzing)</fullName>
        <ecNumber evidence="3">6.3.5.2</ecNumber>
    </recommendedName>
</protein>
<comment type="subcellular location">
    <subcellularLocation>
        <location evidence="1">Membrane</location>
        <topology evidence="1">Multi-pass membrane protein</topology>
    </subcellularLocation>
</comment>
<accession>A0A5N6L9M3</accession>
<proteinExistence type="predicted"/>
<dbReference type="InterPro" id="IPR001674">
    <property type="entry name" value="GMP_synth_C"/>
</dbReference>
<dbReference type="PANTHER" id="PTHR11922">
    <property type="entry name" value="GMP SYNTHASE-RELATED"/>
    <property type="match status" value="1"/>
</dbReference>
<dbReference type="Gene3D" id="3.30.300.10">
    <property type="match status" value="1"/>
</dbReference>
<evidence type="ECO:0000256" key="9">
    <source>
        <dbReference type="ARBA" id="ARBA00022840"/>
    </source>
</evidence>
<dbReference type="FunFam" id="1.50.40.10:FF:000162">
    <property type="entry name" value="Mitochondrial substrate carrier protein-like"/>
    <property type="match status" value="1"/>
</dbReference>
<dbReference type="NCBIfam" id="TIGR00884">
    <property type="entry name" value="guaA_Cterm"/>
    <property type="match status" value="1"/>
</dbReference>
<dbReference type="InterPro" id="IPR023395">
    <property type="entry name" value="MCP_dom_sf"/>
</dbReference>
<dbReference type="SUPFAM" id="SSF52402">
    <property type="entry name" value="Adenine nucleotide alpha hydrolases-like"/>
    <property type="match status" value="1"/>
</dbReference>
<keyword evidence="10" id="KW-0315">Glutamine amidotransferase</keyword>
<evidence type="ECO:0000256" key="3">
    <source>
        <dbReference type="ARBA" id="ARBA00012746"/>
    </source>
</evidence>
<evidence type="ECO:0000256" key="10">
    <source>
        <dbReference type="ARBA" id="ARBA00022962"/>
    </source>
</evidence>
<dbReference type="EC" id="6.3.5.2" evidence="3"/>
<dbReference type="PROSITE" id="PS51553">
    <property type="entry name" value="GMPS_ATP_PPASE"/>
    <property type="match status" value="1"/>
</dbReference>
<comment type="pathway">
    <text evidence="2">Purine metabolism; GMP biosynthesis; GMP from XMP (L-Gln route): step 1/1.</text>
</comment>
<dbReference type="Pfam" id="PF00958">
    <property type="entry name" value="GMP_synt_C"/>
    <property type="match status" value="1"/>
</dbReference>
<keyword evidence="7 13" id="KW-0332">GMP biosynthesis</keyword>
<dbReference type="OrthoDB" id="1724632at2759"/>
<comment type="caution">
    <text evidence="16">The sequence shown here is derived from an EMBL/GenBank/DDBJ whole genome shotgun (WGS) entry which is preliminary data.</text>
</comment>
<keyword evidence="6 13" id="KW-0547">Nucleotide-binding</keyword>
<feature type="repeat" description="Solcar" evidence="12">
    <location>
        <begin position="902"/>
        <end position="986"/>
    </location>
</feature>
<evidence type="ECO:0000256" key="4">
    <source>
        <dbReference type="ARBA" id="ARBA00022598"/>
    </source>
</evidence>
<dbReference type="PANTHER" id="PTHR11922:SF2">
    <property type="entry name" value="GMP SYNTHASE [GLUTAMINE-HYDROLYZING]"/>
    <property type="match status" value="1"/>
</dbReference>
<dbReference type="GO" id="GO:0016020">
    <property type="term" value="C:membrane"/>
    <property type="evidence" value="ECO:0007669"/>
    <property type="project" value="UniProtKB-SubCell"/>
</dbReference>
<dbReference type="PROSITE" id="PS50920">
    <property type="entry name" value="SOLCAR"/>
    <property type="match status" value="2"/>
</dbReference>
<dbReference type="InterPro" id="IPR018108">
    <property type="entry name" value="MCP_transmembrane"/>
</dbReference>
<feature type="domain" description="GMPS ATP-PPase" evidence="15">
    <location>
        <begin position="176"/>
        <end position="377"/>
    </location>
</feature>
<dbReference type="FunFam" id="3.40.50.620:FF:000001">
    <property type="entry name" value="GMP synthase [glutamine-hydrolyzing]"/>
    <property type="match status" value="1"/>
</dbReference>
<dbReference type="UniPathway" id="UPA00189">
    <property type="reaction ID" value="UER00296"/>
</dbReference>
<dbReference type="PROSITE" id="PS51273">
    <property type="entry name" value="GATASE_TYPE_1"/>
    <property type="match status" value="1"/>
</dbReference>
<feature type="binding site" evidence="13">
    <location>
        <begin position="204"/>
        <end position="210"/>
    </location>
    <ligand>
        <name>ATP</name>
        <dbReference type="ChEBI" id="CHEBI:30616"/>
    </ligand>
</feature>
<dbReference type="InterPro" id="IPR017926">
    <property type="entry name" value="GATASE"/>
</dbReference>
<evidence type="ECO:0000256" key="7">
    <source>
        <dbReference type="ARBA" id="ARBA00022749"/>
    </source>
</evidence>
<keyword evidence="4" id="KW-0436">Ligase</keyword>
<evidence type="ECO:0000256" key="11">
    <source>
        <dbReference type="ARBA" id="ARBA00023136"/>
    </source>
</evidence>
<keyword evidence="8 13" id="KW-0658">Purine biosynthesis</keyword>
<dbReference type="EMBL" id="SZYD01002238">
    <property type="protein sequence ID" value="KAC9780749.1"/>
    <property type="molecule type" value="Genomic_DNA"/>
</dbReference>
<dbReference type="NCBIfam" id="NF000848">
    <property type="entry name" value="PRK00074.1"/>
    <property type="match status" value="1"/>
</dbReference>
<name>A0A5N6L9M3_9ASTR</name>
<dbReference type="Proteomes" id="UP000326396">
    <property type="component" value="Unassembled WGS sequence"/>
</dbReference>
<dbReference type="GO" id="GO:0005829">
    <property type="term" value="C:cytosol"/>
    <property type="evidence" value="ECO:0007669"/>
    <property type="project" value="TreeGrafter"/>
</dbReference>
<evidence type="ECO:0000256" key="5">
    <source>
        <dbReference type="ARBA" id="ARBA00022692"/>
    </source>
</evidence>
<dbReference type="GO" id="GO:0003921">
    <property type="term" value="F:GMP synthase activity"/>
    <property type="evidence" value="ECO:0007669"/>
    <property type="project" value="InterPro"/>
</dbReference>
<feature type="repeat" description="Solcar" evidence="12">
    <location>
        <begin position="995"/>
        <end position="1078"/>
    </location>
</feature>
<gene>
    <name evidence="16" type="ORF">E3N88_45267</name>
</gene>
<evidence type="ECO:0000256" key="12">
    <source>
        <dbReference type="PROSITE-ProRule" id="PRU00282"/>
    </source>
</evidence>
<dbReference type="Gene3D" id="3.40.50.880">
    <property type="match status" value="1"/>
</dbReference>
<dbReference type="SUPFAM" id="SSF54810">
    <property type="entry name" value="GMP synthetase C-terminal dimerisation domain"/>
    <property type="match status" value="1"/>
</dbReference>